<organism evidence="2 3">
    <name type="scientific">Tetraparma gracilis</name>
    <dbReference type="NCBI Taxonomy" id="2962635"/>
    <lineage>
        <taxon>Eukaryota</taxon>
        <taxon>Sar</taxon>
        <taxon>Stramenopiles</taxon>
        <taxon>Ochrophyta</taxon>
        <taxon>Bolidophyceae</taxon>
        <taxon>Parmales</taxon>
        <taxon>Triparmaceae</taxon>
        <taxon>Tetraparma</taxon>
    </lineage>
</organism>
<feature type="compositionally biased region" description="Polar residues" evidence="1">
    <location>
        <begin position="77"/>
        <end position="91"/>
    </location>
</feature>
<protein>
    <submittedName>
        <fullName evidence="2">Uncharacterized protein</fullName>
    </submittedName>
</protein>
<accession>A0ABQ6NBX7</accession>
<dbReference type="Proteomes" id="UP001165060">
    <property type="component" value="Unassembled WGS sequence"/>
</dbReference>
<gene>
    <name evidence="2" type="ORF">TeGR_g10613</name>
</gene>
<name>A0ABQ6NBX7_9STRA</name>
<keyword evidence="3" id="KW-1185">Reference proteome</keyword>
<feature type="compositionally biased region" description="Low complexity" evidence="1">
    <location>
        <begin position="56"/>
        <end position="71"/>
    </location>
</feature>
<evidence type="ECO:0000256" key="1">
    <source>
        <dbReference type="SAM" id="MobiDB-lite"/>
    </source>
</evidence>
<sequence>MDACKAFRERLLKRVMADASFEEGEATPEFLADQPEPPPSLSRNTSAPNAPPSSPSPLRSASPTSAPTKPSGVTAPVGSTFTAVRSGETTP</sequence>
<feature type="region of interest" description="Disordered" evidence="1">
    <location>
        <begin position="23"/>
        <end position="91"/>
    </location>
</feature>
<dbReference type="EMBL" id="BRYB01006606">
    <property type="protein sequence ID" value="GMI52975.1"/>
    <property type="molecule type" value="Genomic_DNA"/>
</dbReference>
<comment type="caution">
    <text evidence="2">The sequence shown here is derived from an EMBL/GenBank/DDBJ whole genome shotgun (WGS) entry which is preliminary data.</text>
</comment>
<evidence type="ECO:0000313" key="3">
    <source>
        <dbReference type="Proteomes" id="UP001165060"/>
    </source>
</evidence>
<evidence type="ECO:0000313" key="2">
    <source>
        <dbReference type="EMBL" id="GMI52975.1"/>
    </source>
</evidence>
<reference evidence="2 3" key="1">
    <citation type="journal article" date="2023" name="Commun. Biol.">
        <title>Genome analysis of Parmales, the sister group of diatoms, reveals the evolutionary specialization of diatoms from phago-mixotrophs to photoautotrophs.</title>
        <authorList>
            <person name="Ban H."/>
            <person name="Sato S."/>
            <person name="Yoshikawa S."/>
            <person name="Yamada K."/>
            <person name="Nakamura Y."/>
            <person name="Ichinomiya M."/>
            <person name="Sato N."/>
            <person name="Blanc-Mathieu R."/>
            <person name="Endo H."/>
            <person name="Kuwata A."/>
            <person name="Ogata H."/>
        </authorList>
    </citation>
    <scope>NUCLEOTIDE SEQUENCE [LARGE SCALE GENOMIC DNA]</scope>
</reference>
<proteinExistence type="predicted"/>